<proteinExistence type="inferred from homology"/>
<organism evidence="9 10">
    <name type="scientific">Aspergillus keveii</name>
    <dbReference type="NCBI Taxonomy" id="714993"/>
    <lineage>
        <taxon>Eukaryota</taxon>
        <taxon>Fungi</taxon>
        <taxon>Dikarya</taxon>
        <taxon>Ascomycota</taxon>
        <taxon>Pezizomycotina</taxon>
        <taxon>Eurotiomycetes</taxon>
        <taxon>Eurotiomycetidae</taxon>
        <taxon>Eurotiales</taxon>
        <taxon>Aspergillaceae</taxon>
        <taxon>Aspergillus</taxon>
        <taxon>Aspergillus subgen. Nidulantes</taxon>
    </lineage>
</organism>
<keyword evidence="2" id="KW-0719">Serine esterase</keyword>
<dbReference type="EMBL" id="JBFTWV010000372">
    <property type="protein sequence ID" value="KAL2782611.1"/>
    <property type="molecule type" value="Genomic_DNA"/>
</dbReference>
<evidence type="ECO:0000256" key="7">
    <source>
        <dbReference type="ARBA" id="ARBA00023157"/>
    </source>
</evidence>
<evidence type="ECO:0000313" key="10">
    <source>
        <dbReference type="Proteomes" id="UP001610563"/>
    </source>
</evidence>
<evidence type="ECO:0000256" key="5">
    <source>
        <dbReference type="ARBA" id="ARBA00022801"/>
    </source>
</evidence>
<comment type="similarity">
    <text evidence="1 8">Belongs to the tannase family.</text>
</comment>
<evidence type="ECO:0000256" key="6">
    <source>
        <dbReference type="ARBA" id="ARBA00022837"/>
    </source>
</evidence>
<dbReference type="Proteomes" id="UP001610563">
    <property type="component" value="Unassembled WGS sequence"/>
</dbReference>
<dbReference type="PANTHER" id="PTHR33938">
    <property type="entry name" value="FERULOYL ESTERASE B-RELATED"/>
    <property type="match status" value="1"/>
</dbReference>
<keyword evidence="5 8" id="KW-0378">Hydrolase</keyword>
<dbReference type="SUPFAM" id="SSF53474">
    <property type="entry name" value="alpha/beta-Hydrolases"/>
    <property type="match status" value="1"/>
</dbReference>
<protein>
    <recommendedName>
        <fullName evidence="8">Carboxylic ester hydrolase</fullName>
        <ecNumber evidence="8">3.1.1.-</ecNumber>
    </recommendedName>
</protein>
<keyword evidence="3" id="KW-0479">Metal-binding</keyword>
<comment type="caution">
    <text evidence="9">The sequence shown here is derived from an EMBL/GenBank/DDBJ whole genome shotgun (WGS) entry which is preliminary data.</text>
</comment>
<evidence type="ECO:0000256" key="1">
    <source>
        <dbReference type="ARBA" id="ARBA00006249"/>
    </source>
</evidence>
<dbReference type="EC" id="3.1.1.-" evidence="8"/>
<gene>
    <name evidence="9" type="ORF">BJX66DRAFT_350797</name>
</gene>
<accession>A0ABR4FH99</accession>
<dbReference type="PANTHER" id="PTHR33938:SF8">
    <property type="entry name" value="CARBOXYLIC ESTER HYDROLASE"/>
    <property type="match status" value="1"/>
</dbReference>
<evidence type="ECO:0000256" key="2">
    <source>
        <dbReference type="ARBA" id="ARBA00022487"/>
    </source>
</evidence>
<evidence type="ECO:0000256" key="3">
    <source>
        <dbReference type="ARBA" id="ARBA00022723"/>
    </source>
</evidence>
<keyword evidence="10" id="KW-1185">Reference proteome</keyword>
<keyword evidence="6" id="KW-0106">Calcium</keyword>
<reference evidence="9 10" key="1">
    <citation type="submission" date="2024-07" db="EMBL/GenBank/DDBJ databases">
        <title>Section-level genome sequencing and comparative genomics of Aspergillus sections Usti and Cavernicolus.</title>
        <authorList>
            <consortium name="Lawrence Berkeley National Laboratory"/>
            <person name="Nybo J.L."/>
            <person name="Vesth T.C."/>
            <person name="Theobald S."/>
            <person name="Frisvad J.C."/>
            <person name="Larsen T.O."/>
            <person name="Kjaerboelling I."/>
            <person name="Rothschild-Mancinelli K."/>
            <person name="Lyhne E.K."/>
            <person name="Kogle M.E."/>
            <person name="Barry K."/>
            <person name="Clum A."/>
            <person name="Na H."/>
            <person name="Ledsgaard L."/>
            <person name="Lin J."/>
            <person name="Lipzen A."/>
            <person name="Kuo A."/>
            <person name="Riley R."/>
            <person name="Mondo S."/>
            <person name="Labutti K."/>
            <person name="Haridas S."/>
            <person name="Pangalinan J."/>
            <person name="Salamov A.A."/>
            <person name="Simmons B.A."/>
            <person name="Magnuson J.K."/>
            <person name="Chen J."/>
            <person name="Drula E."/>
            <person name="Henrissat B."/>
            <person name="Wiebenga A."/>
            <person name="Lubbers R.J."/>
            <person name="Gomes A.C."/>
            <person name="Makela M.R."/>
            <person name="Stajich J."/>
            <person name="Grigoriev I.V."/>
            <person name="Mortensen U.H."/>
            <person name="De Vries R.P."/>
            <person name="Baker S.E."/>
            <person name="Andersen M.R."/>
        </authorList>
    </citation>
    <scope>NUCLEOTIDE SEQUENCE [LARGE SCALE GENOMIC DNA]</scope>
    <source>
        <strain evidence="9 10">CBS 209.92</strain>
    </source>
</reference>
<dbReference type="Pfam" id="PF07519">
    <property type="entry name" value="Tannase"/>
    <property type="match status" value="1"/>
</dbReference>
<evidence type="ECO:0000313" key="9">
    <source>
        <dbReference type="EMBL" id="KAL2782611.1"/>
    </source>
</evidence>
<evidence type="ECO:0000256" key="8">
    <source>
        <dbReference type="RuleBase" id="RU361238"/>
    </source>
</evidence>
<evidence type="ECO:0000256" key="4">
    <source>
        <dbReference type="ARBA" id="ARBA00022729"/>
    </source>
</evidence>
<sequence>MGMYESSHLLLAGSIALGAPTPKCTGSTFASLSLPNINILSMTATTAQTHVTKLTNAFAPTTNTSTETCQVTITYTHPGWNDTINTWVWLPTSSWNGRFVGMGGGGWVTGQQIALGQPVSQGYAAVSTDGGHDASASTESWALSSEGNLNWPLLQDFSAVALDEAASLGKSATQLFYGSRPKYSYWNGCSTGGRQGHMMAQRFPTQYDGILAAAPAINWDKFIPAEYWPQLVMGLFDYYPSACEVNAITTFAIAACDQLDGVKDGIISLPGQCKFDPLSVVGKKVQCSSPNGTLKISRKAAQFAAAVWAGPKDSHGEKLWYGFNHEAPLTSLGGTTCTSLNDCSPSPFPITADWLSTILSRNASLDLSSLTLDEFAHLFRASINEFQSVLGTRDTDLTEFKSAGGKMLTWHGMKDQLIYYNGTVDYYTQVLEADPDVHDYYRFFPAPGVEHCGGGPGWYPGDSFQVLVDWVERGKAPERLRARTTPTATTGGAVAPTRTADLCPFPNVMTYVGGNPDRAEAFACK</sequence>
<keyword evidence="7" id="KW-1015">Disulfide bond</keyword>
<dbReference type="InterPro" id="IPR029058">
    <property type="entry name" value="AB_hydrolase_fold"/>
</dbReference>
<name>A0ABR4FH99_9EURO</name>
<keyword evidence="4" id="KW-0732">Signal</keyword>
<dbReference type="InterPro" id="IPR011118">
    <property type="entry name" value="Tannase/feruloyl_esterase"/>
</dbReference>